<keyword evidence="1" id="KW-1133">Transmembrane helix</keyword>
<protein>
    <submittedName>
        <fullName evidence="2">Uncharacterized protein</fullName>
    </submittedName>
</protein>
<keyword evidence="1" id="KW-0812">Transmembrane</keyword>
<evidence type="ECO:0000313" key="2">
    <source>
        <dbReference type="EMBL" id="KAJ1361453.1"/>
    </source>
</evidence>
<proteinExistence type="predicted"/>
<feature type="transmembrane region" description="Helical" evidence="1">
    <location>
        <begin position="49"/>
        <end position="68"/>
    </location>
</feature>
<dbReference type="InterPro" id="IPR035940">
    <property type="entry name" value="CAP_sf"/>
</dbReference>
<evidence type="ECO:0000256" key="1">
    <source>
        <dbReference type="SAM" id="Phobius"/>
    </source>
</evidence>
<evidence type="ECO:0000313" key="3">
    <source>
        <dbReference type="Proteomes" id="UP001196413"/>
    </source>
</evidence>
<keyword evidence="3" id="KW-1185">Reference proteome</keyword>
<keyword evidence="1" id="KW-0472">Membrane</keyword>
<accession>A0AAD5QR14</accession>
<dbReference type="EMBL" id="JAHQIW010004207">
    <property type="protein sequence ID" value="KAJ1361453.1"/>
    <property type="molecule type" value="Genomic_DNA"/>
</dbReference>
<gene>
    <name evidence="2" type="ORF">KIN20_020706</name>
</gene>
<dbReference type="AlphaFoldDB" id="A0AAD5QR14"/>
<organism evidence="2 3">
    <name type="scientific">Parelaphostrongylus tenuis</name>
    <name type="common">Meningeal worm</name>
    <dbReference type="NCBI Taxonomy" id="148309"/>
    <lineage>
        <taxon>Eukaryota</taxon>
        <taxon>Metazoa</taxon>
        <taxon>Ecdysozoa</taxon>
        <taxon>Nematoda</taxon>
        <taxon>Chromadorea</taxon>
        <taxon>Rhabditida</taxon>
        <taxon>Rhabditina</taxon>
        <taxon>Rhabditomorpha</taxon>
        <taxon>Strongyloidea</taxon>
        <taxon>Metastrongylidae</taxon>
        <taxon>Parelaphostrongylus</taxon>
    </lineage>
</organism>
<dbReference type="SUPFAM" id="SSF55797">
    <property type="entry name" value="PR-1-like"/>
    <property type="match status" value="1"/>
</dbReference>
<sequence length="113" mass="12973">MRIIYIDRWWNTGERYNASENLMPSLDDEWRAPFFQMANGATNKFGCAFHIYAIVAIVLLSCLLFAHIGKRISLVFHSIRKVNHAAYVKVKEVKDVSGEDFVTTALIEYSSLK</sequence>
<dbReference type="Proteomes" id="UP001196413">
    <property type="component" value="Unassembled WGS sequence"/>
</dbReference>
<comment type="caution">
    <text evidence="2">The sequence shown here is derived from an EMBL/GenBank/DDBJ whole genome shotgun (WGS) entry which is preliminary data.</text>
</comment>
<reference evidence="2" key="1">
    <citation type="submission" date="2021-06" db="EMBL/GenBank/DDBJ databases">
        <title>Parelaphostrongylus tenuis whole genome reference sequence.</title>
        <authorList>
            <person name="Garwood T.J."/>
            <person name="Larsen P.A."/>
            <person name="Fountain-Jones N.M."/>
            <person name="Garbe J.R."/>
            <person name="Macchietto M.G."/>
            <person name="Kania S.A."/>
            <person name="Gerhold R.W."/>
            <person name="Richards J.E."/>
            <person name="Wolf T.M."/>
        </authorList>
    </citation>
    <scope>NUCLEOTIDE SEQUENCE</scope>
    <source>
        <strain evidence="2">MNPRO001-30</strain>
        <tissue evidence="2">Meninges</tissue>
    </source>
</reference>
<name>A0AAD5QR14_PARTN</name>